<evidence type="ECO:0000256" key="1">
    <source>
        <dbReference type="SAM" id="MobiDB-lite"/>
    </source>
</evidence>
<dbReference type="EMBL" id="HACG01015887">
    <property type="protein sequence ID" value="CEK62752.1"/>
    <property type="molecule type" value="Transcribed_RNA"/>
</dbReference>
<accession>A0A0B6Z2Y1</accession>
<feature type="region of interest" description="Disordered" evidence="1">
    <location>
        <begin position="1"/>
        <end position="26"/>
    </location>
</feature>
<reference evidence="2" key="1">
    <citation type="submission" date="2014-12" db="EMBL/GenBank/DDBJ databases">
        <title>Insight into the proteome of Arion vulgaris.</title>
        <authorList>
            <person name="Aradska J."/>
            <person name="Bulat T."/>
            <person name="Smidak R."/>
            <person name="Sarate P."/>
            <person name="Gangsoo J."/>
            <person name="Sialana F."/>
            <person name="Bilban M."/>
            <person name="Lubec G."/>
        </authorList>
    </citation>
    <scope>NUCLEOTIDE SEQUENCE</scope>
    <source>
        <tissue evidence="2">Skin</tissue>
    </source>
</reference>
<proteinExistence type="predicted"/>
<dbReference type="AlphaFoldDB" id="A0A0B6Z2Y1"/>
<feature type="non-terminal residue" evidence="2">
    <location>
        <position position="115"/>
    </location>
</feature>
<evidence type="ECO:0000313" key="2">
    <source>
        <dbReference type="EMBL" id="CEK62752.1"/>
    </source>
</evidence>
<evidence type="ECO:0008006" key="3">
    <source>
        <dbReference type="Google" id="ProtNLM"/>
    </source>
</evidence>
<gene>
    <name evidence="2" type="primary">ORF46060</name>
</gene>
<feature type="non-terminal residue" evidence="2">
    <location>
        <position position="1"/>
    </location>
</feature>
<name>A0A0B6Z2Y1_9EUPU</name>
<sequence length="115" mass="13126">DDGKDGKQEMASVDISERSSLLKNGKSPITGKYTKVDKEEEEKEELPASLSKVLAKTYGLELLQSHICKLIYDLLQFVSPLLLTVLIDYTRNRRVNVELHQEWKGYVYASSFFVV</sequence>
<protein>
    <recommendedName>
        <fullName evidence="3">ABC transmembrane type-1 domain-containing protein</fullName>
    </recommendedName>
</protein>
<organism evidence="2">
    <name type="scientific">Arion vulgaris</name>
    <dbReference type="NCBI Taxonomy" id="1028688"/>
    <lineage>
        <taxon>Eukaryota</taxon>
        <taxon>Metazoa</taxon>
        <taxon>Spiralia</taxon>
        <taxon>Lophotrochozoa</taxon>
        <taxon>Mollusca</taxon>
        <taxon>Gastropoda</taxon>
        <taxon>Heterobranchia</taxon>
        <taxon>Euthyneura</taxon>
        <taxon>Panpulmonata</taxon>
        <taxon>Eupulmonata</taxon>
        <taxon>Stylommatophora</taxon>
        <taxon>Helicina</taxon>
        <taxon>Arionoidea</taxon>
        <taxon>Arionidae</taxon>
        <taxon>Arion</taxon>
    </lineage>
</organism>